<name>A0ACC7NQY1_9BACL</name>
<comment type="caution">
    <text evidence="1">The sequence shown here is derived from an EMBL/GenBank/DDBJ whole genome shotgun (WGS) entry which is preliminary data.</text>
</comment>
<organism evidence="1 2">
    <name type="scientific">Paenibacillus mesotrionivorans</name>
    <dbReference type="NCBI Taxonomy" id="3160968"/>
    <lineage>
        <taxon>Bacteria</taxon>
        <taxon>Bacillati</taxon>
        <taxon>Bacillota</taxon>
        <taxon>Bacilli</taxon>
        <taxon>Bacillales</taxon>
        <taxon>Paenibacillaceae</taxon>
        <taxon>Paenibacillus</taxon>
    </lineage>
</organism>
<sequence length="201" mass="22244">MQLPKLKSIIEGLLFAAGDEGLEVKQLAEVLELDVKFTASLVEELKAELKKKGRGIQIVEIAGALQLTTLPAHAPYLERLASSPTRAALSQAALETLSIVAYKQPITRVEIEEIRGVKCDRALQTLVAKDLIEEKGRAEAVGRPILYGTTKSFLDYFALKGLQDLPDSSKFEHEIDLEEETQLLFGRLEAKQMTIDELDPE</sequence>
<keyword evidence="2" id="KW-1185">Reference proteome</keyword>
<dbReference type="EMBL" id="JBJURJ010000001">
    <property type="protein sequence ID" value="MFM9327003.1"/>
    <property type="molecule type" value="Genomic_DNA"/>
</dbReference>
<gene>
    <name evidence="1" type="primary">scpB</name>
    <name evidence="1" type="ORF">ACI1P1_01705</name>
</gene>
<proteinExistence type="predicted"/>
<reference evidence="1" key="1">
    <citation type="submission" date="2024-12" db="EMBL/GenBank/DDBJ databases">
        <authorList>
            <person name="Wu N."/>
        </authorList>
    </citation>
    <scope>NUCLEOTIDE SEQUENCE</scope>
    <source>
        <strain evidence="1">P15</strain>
    </source>
</reference>
<accession>A0ACC7NQY1</accession>
<dbReference type="Proteomes" id="UP001631969">
    <property type="component" value="Unassembled WGS sequence"/>
</dbReference>
<evidence type="ECO:0000313" key="2">
    <source>
        <dbReference type="Proteomes" id="UP001631969"/>
    </source>
</evidence>
<protein>
    <submittedName>
        <fullName evidence="1">SMC-Scp complex subunit ScpB</fullName>
    </submittedName>
</protein>
<evidence type="ECO:0000313" key="1">
    <source>
        <dbReference type="EMBL" id="MFM9327003.1"/>
    </source>
</evidence>